<dbReference type="InterPro" id="IPR002509">
    <property type="entry name" value="NODB_dom"/>
</dbReference>
<dbReference type="SUPFAM" id="SSF88713">
    <property type="entry name" value="Glycoside hydrolase/deacetylase"/>
    <property type="match status" value="1"/>
</dbReference>
<proteinExistence type="predicted"/>
<dbReference type="STRING" id="1137799.GZ78_24220"/>
<dbReference type="Pfam" id="PF01522">
    <property type="entry name" value="Polysacc_deac_1"/>
    <property type="match status" value="1"/>
</dbReference>
<comment type="caution">
    <text evidence="2">The sequence shown here is derived from an EMBL/GenBank/DDBJ whole genome shotgun (WGS) entry which is preliminary data.</text>
</comment>
<evidence type="ECO:0000313" key="2">
    <source>
        <dbReference type="EMBL" id="KEQ14996.1"/>
    </source>
</evidence>
<organism evidence="2 3">
    <name type="scientific">Endozoicomonas numazuensis</name>
    <dbReference type="NCBI Taxonomy" id="1137799"/>
    <lineage>
        <taxon>Bacteria</taxon>
        <taxon>Pseudomonadati</taxon>
        <taxon>Pseudomonadota</taxon>
        <taxon>Gammaproteobacteria</taxon>
        <taxon>Oceanospirillales</taxon>
        <taxon>Endozoicomonadaceae</taxon>
        <taxon>Endozoicomonas</taxon>
    </lineage>
</organism>
<dbReference type="PROSITE" id="PS51677">
    <property type="entry name" value="NODB"/>
    <property type="match status" value="1"/>
</dbReference>
<dbReference type="Proteomes" id="UP000028073">
    <property type="component" value="Unassembled WGS sequence"/>
</dbReference>
<evidence type="ECO:0000259" key="1">
    <source>
        <dbReference type="PROSITE" id="PS51677"/>
    </source>
</evidence>
<accession>A0A081N973</accession>
<keyword evidence="3" id="KW-1185">Reference proteome</keyword>
<evidence type="ECO:0000313" key="3">
    <source>
        <dbReference type="Proteomes" id="UP000028073"/>
    </source>
</evidence>
<dbReference type="Gene3D" id="3.20.20.370">
    <property type="entry name" value="Glycoside hydrolase/deacetylase"/>
    <property type="match status" value="1"/>
</dbReference>
<dbReference type="AlphaFoldDB" id="A0A081N973"/>
<name>A0A081N973_9GAMM</name>
<dbReference type="GO" id="GO:0016810">
    <property type="term" value="F:hydrolase activity, acting on carbon-nitrogen (but not peptide) bonds"/>
    <property type="evidence" value="ECO:0007669"/>
    <property type="project" value="InterPro"/>
</dbReference>
<sequence length="309" mass="35101">MSDYYPRSLNGISDRPRHFLWPDGSQLIINLVLNYEEGSERNIMDGDLASENYLSGYPGLPSLMGERHYSSESLFTYGSRSGCWRLLRLFESLNVPVTVFACGLALERNPAFARALGESPHEVAGHGYRWIDYRTFTAQDEMLDIKKCLQSIQTLTGKTASGWYTGRKSINTRKLVMESGLLYDSDDYSGDYPWWLSVDDDRHLVIPYTLVNNDCLYGTSPGWTSPMQFLEHLKATFNSLYHESTESARIMTVGLHSRISGQPGRSEAVRLFIHYVMTHSKATFVTREALARQWLKQCPTNHQQAETAG</sequence>
<dbReference type="InterPro" id="IPR011330">
    <property type="entry name" value="Glyco_hydro/deAcase_b/a-brl"/>
</dbReference>
<dbReference type="EMBL" id="JOKH01000007">
    <property type="protein sequence ID" value="KEQ14996.1"/>
    <property type="molecule type" value="Genomic_DNA"/>
</dbReference>
<dbReference type="OrthoDB" id="9787041at2"/>
<dbReference type="PANTHER" id="PTHR43123">
    <property type="entry name" value="POLYSACCHARIDE DEACETYLASE-RELATED"/>
    <property type="match status" value="1"/>
</dbReference>
<dbReference type="eggNOG" id="COG0726">
    <property type="taxonomic scope" value="Bacteria"/>
</dbReference>
<dbReference type="PANTHER" id="PTHR43123:SF4">
    <property type="entry name" value="POLYSACCHARIDE DEACETYLASE"/>
    <property type="match status" value="1"/>
</dbReference>
<protein>
    <recommendedName>
        <fullName evidence="1">NodB homology domain-containing protein</fullName>
    </recommendedName>
</protein>
<dbReference type="RefSeq" id="WP_034841209.1">
    <property type="nucleotide sequence ID" value="NZ_JOKH01000007.1"/>
</dbReference>
<gene>
    <name evidence="2" type="ORF">GZ78_24220</name>
</gene>
<feature type="domain" description="NodB homology" evidence="1">
    <location>
        <begin position="69"/>
        <end position="285"/>
    </location>
</feature>
<reference evidence="2 3" key="1">
    <citation type="submission" date="2014-06" db="EMBL/GenBank/DDBJ databases">
        <title>Whole Genome Sequences of Three Symbiotic Endozoicomonas Bacteria.</title>
        <authorList>
            <person name="Neave M.J."/>
            <person name="Apprill A."/>
            <person name="Voolstra C.R."/>
        </authorList>
    </citation>
    <scope>NUCLEOTIDE SEQUENCE [LARGE SCALE GENOMIC DNA]</scope>
    <source>
        <strain evidence="2 3">DSM 25634</strain>
    </source>
</reference>
<dbReference type="GO" id="GO:0005975">
    <property type="term" value="P:carbohydrate metabolic process"/>
    <property type="evidence" value="ECO:0007669"/>
    <property type="project" value="InterPro"/>
</dbReference>